<keyword evidence="1" id="KW-0812">Transmembrane</keyword>
<dbReference type="InterPro" id="IPR019681">
    <property type="entry name" value="DUF2530"/>
</dbReference>
<name>A0ABV1KK53_9PSEU</name>
<protein>
    <submittedName>
        <fullName evidence="2">DUF2530 domain-containing protein</fullName>
    </submittedName>
</protein>
<organism evidence="2 3">
    <name type="scientific">Pseudonocardia nematodicida</name>
    <dbReference type="NCBI Taxonomy" id="1206997"/>
    <lineage>
        <taxon>Bacteria</taxon>
        <taxon>Bacillati</taxon>
        <taxon>Actinomycetota</taxon>
        <taxon>Actinomycetes</taxon>
        <taxon>Pseudonocardiales</taxon>
        <taxon>Pseudonocardiaceae</taxon>
        <taxon>Pseudonocardia</taxon>
    </lineage>
</organism>
<reference evidence="2 3" key="1">
    <citation type="submission" date="2024-03" db="EMBL/GenBank/DDBJ databases">
        <title>Draft genome sequence of Pseudonocardia nematodicida JCM 31783.</title>
        <authorList>
            <person name="Butdee W."/>
            <person name="Duangmal K."/>
        </authorList>
    </citation>
    <scope>NUCLEOTIDE SEQUENCE [LARGE SCALE GENOMIC DNA]</scope>
    <source>
        <strain evidence="2 3">JCM 31783</strain>
    </source>
</reference>
<feature type="transmembrane region" description="Helical" evidence="1">
    <location>
        <begin position="29"/>
        <end position="46"/>
    </location>
</feature>
<evidence type="ECO:0000313" key="3">
    <source>
        <dbReference type="Proteomes" id="UP001494902"/>
    </source>
</evidence>
<accession>A0ABV1KK53</accession>
<feature type="transmembrane region" description="Helical" evidence="1">
    <location>
        <begin position="58"/>
        <end position="78"/>
    </location>
</feature>
<dbReference type="Proteomes" id="UP001494902">
    <property type="component" value="Unassembled WGS sequence"/>
</dbReference>
<keyword evidence="1" id="KW-0472">Membrane</keyword>
<gene>
    <name evidence="2" type="ORF">WIS52_29230</name>
</gene>
<keyword evidence="1" id="KW-1133">Transmembrane helix</keyword>
<proteinExistence type="predicted"/>
<evidence type="ECO:0000313" key="2">
    <source>
        <dbReference type="EMBL" id="MEQ3554571.1"/>
    </source>
</evidence>
<dbReference type="Pfam" id="PF10745">
    <property type="entry name" value="DUF2530"/>
    <property type="match status" value="1"/>
</dbReference>
<comment type="caution">
    <text evidence="2">The sequence shown here is derived from an EMBL/GenBank/DDBJ whole genome shotgun (WGS) entry which is preliminary data.</text>
</comment>
<dbReference type="EMBL" id="JBEDNQ010000015">
    <property type="protein sequence ID" value="MEQ3554571.1"/>
    <property type="molecule type" value="Genomic_DNA"/>
</dbReference>
<sequence>MTASDSAAGGNAPPPPPPLPARFYEASPVLVGGMLVWAAIGGIVLLLDLVRGDGPGELFWTCVAGLVVGLFGASVFAAQRAAARRGDRSAQRGVAPR</sequence>
<keyword evidence="3" id="KW-1185">Reference proteome</keyword>
<dbReference type="RefSeq" id="WP_349301644.1">
    <property type="nucleotide sequence ID" value="NZ_JBEDNQ010000015.1"/>
</dbReference>
<evidence type="ECO:0000256" key="1">
    <source>
        <dbReference type="SAM" id="Phobius"/>
    </source>
</evidence>